<evidence type="ECO:0000256" key="2">
    <source>
        <dbReference type="ARBA" id="ARBA00022801"/>
    </source>
</evidence>
<dbReference type="GO" id="GO:0046872">
    <property type="term" value="F:metal ion binding"/>
    <property type="evidence" value="ECO:0007669"/>
    <property type="project" value="UniProtKB-KW"/>
</dbReference>
<dbReference type="GO" id="GO:0005737">
    <property type="term" value="C:cytoplasm"/>
    <property type="evidence" value="ECO:0007669"/>
    <property type="project" value="TreeGrafter"/>
</dbReference>
<dbReference type="PANTHER" id="PTHR12629">
    <property type="entry name" value="DIPHOSPHOINOSITOL POLYPHOSPHATE PHOSPHOHYDROLASE"/>
    <property type="match status" value="1"/>
</dbReference>
<accession>A0A427A0Z0</accession>
<evidence type="ECO:0000256" key="1">
    <source>
        <dbReference type="ARBA" id="ARBA00022723"/>
    </source>
</evidence>
<proteinExistence type="predicted"/>
<dbReference type="AlphaFoldDB" id="A0A427A0Z0"/>
<organism evidence="3 4">
    <name type="scientific">Ensete ventricosum</name>
    <name type="common">Abyssinian banana</name>
    <name type="synonym">Musa ensete</name>
    <dbReference type="NCBI Taxonomy" id="4639"/>
    <lineage>
        <taxon>Eukaryota</taxon>
        <taxon>Viridiplantae</taxon>
        <taxon>Streptophyta</taxon>
        <taxon>Embryophyta</taxon>
        <taxon>Tracheophyta</taxon>
        <taxon>Spermatophyta</taxon>
        <taxon>Magnoliopsida</taxon>
        <taxon>Liliopsida</taxon>
        <taxon>Zingiberales</taxon>
        <taxon>Musaceae</taxon>
        <taxon>Ensete</taxon>
    </lineage>
</organism>
<dbReference type="PANTHER" id="PTHR12629:SF42">
    <property type="entry name" value="OS02G0734300 PROTEIN"/>
    <property type="match status" value="1"/>
</dbReference>
<keyword evidence="1" id="KW-0479">Metal-binding</keyword>
<sequence>MAAVEGECVYEREEEVWQLDIHAASGSIRFNGWTMNATVDVDEKKAAWEDHHARKQQVGNCGHARRRPPIKTRMYENLFHLVKTLGFSPFLFTNTLACKAMSTLSGAEKTGSPHKAQFKLGGTRCGDRSLVRLGLLFIAISSLSLLPNPNSPLPRVLLRETEERKGGEQQFGLVEEGGDDGKKMASLVSRQGRQLQRYSKTGSRLVVGYACRNVVETHRAGGVSGVCLMEKWVCLSCRCIPYKFNTVGGGDDDDLHGSMEVLVISSPKGNGLLFPKVTVAEAREGCRHPWMREALERLVRRLSSSSSNDTTASAP</sequence>
<keyword evidence="2" id="KW-0378">Hydrolase</keyword>
<dbReference type="GO" id="GO:0005634">
    <property type="term" value="C:nucleus"/>
    <property type="evidence" value="ECO:0007669"/>
    <property type="project" value="TreeGrafter"/>
</dbReference>
<protein>
    <submittedName>
        <fullName evidence="3">Uncharacterized protein</fullName>
    </submittedName>
</protein>
<dbReference type="GO" id="GO:0016787">
    <property type="term" value="F:hydrolase activity"/>
    <property type="evidence" value="ECO:0007669"/>
    <property type="project" value="UniProtKB-KW"/>
</dbReference>
<dbReference type="EMBL" id="AMZH03004205">
    <property type="protein sequence ID" value="RRT69862.1"/>
    <property type="molecule type" value="Genomic_DNA"/>
</dbReference>
<reference evidence="3 4" key="1">
    <citation type="journal article" date="2014" name="Agronomy (Basel)">
        <title>A Draft Genome Sequence for Ensete ventricosum, the Drought-Tolerant Tree Against Hunger.</title>
        <authorList>
            <person name="Harrison J."/>
            <person name="Moore K.A."/>
            <person name="Paszkiewicz K."/>
            <person name="Jones T."/>
            <person name="Grant M."/>
            <person name="Ambacheew D."/>
            <person name="Muzemil S."/>
            <person name="Studholme D.J."/>
        </authorList>
    </citation>
    <scope>NUCLEOTIDE SEQUENCE [LARGE SCALE GENOMIC DNA]</scope>
</reference>
<evidence type="ECO:0000313" key="4">
    <source>
        <dbReference type="Proteomes" id="UP000287651"/>
    </source>
</evidence>
<evidence type="ECO:0000313" key="3">
    <source>
        <dbReference type="EMBL" id="RRT69862.1"/>
    </source>
</evidence>
<name>A0A427A0Z0_ENSVE</name>
<gene>
    <name evidence="3" type="ORF">B296_00018789</name>
</gene>
<comment type="caution">
    <text evidence="3">The sequence shown here is derived from an EMBL/GenBank/DDBJ whole genome shotgun (WGS) entry which is preliminary data.</text>
</comment>
<dbReference type="Proteomes" id="UP000287651">
    <property type="component" value="Unassembled WGS sequence"/>
</dbReference>